<evidence type="ECO:0000313" key="8">
    <source>
        <dbReference type="EMBL" id="CAB4594919.1"/>
    </source>
</evidence>
<dbReference type="AlphaFoldDB" id="A0A6J6G4W9"/>
<accession>A0A6J6G4W9</accession>
<keyword evidence="5" id="KW-0949">S-adenosyl-L-methionine</keyword>
<dbReference type="EMBL" id="CAEZTS010000221">
    <property type="protein sequence ID" value="CAB4594919.1"/>
    <property type="molecule type" value="Genomic_DNA"/>
</dbReference>
<dbReference type="HAMAP" id="MF_01877">
    <property type="entry name" value="16SrRNA_methyltr_I"/>
    <property type="match status" value="1"/>
</dbReference>
<dbReference type="SUPFAM" id="SSF53790">
    <property type="entry name" value="Tetrapyrrole methylase"/>
    <property type="match status" value="1"/>
</dbReference>
<keyword evidence="1" id="KW-0963">Cytoplasm</keyword>
<organism evidence="8">
    <name type="scientific">freshwater metagenome</name>
    <dbReference type="NCBI Taxonomy" id="449393"/>
    <lineage>
        <taxon>unclassified sequences</taxon>
        <taxon>metagenomes</taxon>
        <taxon>ecological metagenomes</taxon>
    </lineage>
</organism>
<dbReference type="InterPro" id="IPR008189">
    <property type="entry name" value="rRNA_ssu_MeTfrase_I"/>
</dbReference>
<dbReference type="InterPro" id="IPR035996">
    <property type="entry name" value="4pyrrol_Methylase_sf"/>
</dbReference>
<protein>
    <submittedName>
        <fullName evidence="8">Unannotated protein</fullName>
    </submittedName>
</protein>
<dbReference type="InterPro" id="IPR053910">
    <property type="entry name" value="RsmI_HTH"/>
</dbReference>
<dbReference type="Pfam" id="PF23016">
    <property type="entry name" value="RsmI_C"/>
    <property type="match status" value="1"/>
</dbReference>
<keyword evidence="3" id="KW-0489">Methyltransferase</keyword>
<evidence type="ECO:0000256" key="5">
    <source>
        <dbReference type="ARBA" id="ARBA00022691"/>
    </source>
</evidence>
<dbReference type="InterPro" id="IPR000878">
    <property type="entry name" value="4pyrrol_Mease"/>
</dbReference>
<dbReference type="Gene3D" id="3.40.1010.10">
    <property type="entry name" value="Cobalt-precorrin-4 Transmethylase, Domain 1"/>
    <property type="match status" value="1"/>
</dbReference>
<dbReference type="Gene3D" id="3.30.950.10">
    <property type="entry name" value="Methyltransferase, Cobalt-precorrin-4 Transmethylase, Domain 2"/>
    <property type="match status" value="1"/>
</dbReference>
<evidence type="ECO:0000256" key="2">
    <source>
        <dbReference type="ARBA" id="ARBA00022552"/>
    </source>
</evidence>
<dbReference type="CDD" id="cd11648">
    <property type="entry name" value="RsmI"/>
    <property type="match status" value="1"/>
</dbReference>
<dbReference type="NCBIfam" id="TIGR00096">
    <property type="entry name" value="16S rRNA (cytidine(1402)-2'-O)-methyltransferase"/>
    <property type="match status" value="1"/>
</dbReference>
<gene>
    <name evidence="8" type="ORF">UFOPK1722_01833</name>
</gene>
<dbReference type="Pfam" id="PF00590">
    <property type="entry name" value="TP_methylase"/>
    <property type="match status" value="1"/>
</dbReference>
<dbReference type="PANTHER" id="PTHR46111">
    <property type="entry name" value="RIBOSOMAL RNA SMALL SUBUNIT METHYLTRANSFERASE I"/>
    <property type="match status" value="1"/>
</dbReference>
<evidence type="ECO:0000259" key="7">
    <source>
        <dbReference type="Pfam" id="PF23016"/>
    </source>
</evidence>
<evidence type="ECO:0000256" key="3">
    <source>
        <dbReference type="ARBA" id="ARBA00022603"/>
    </source>
</evidence>
<feature type="domain" description="RsmI HTH" evidence="7">
    <location>
        <begin position="229"/>
        <end position="273"/>
    </location>
</feature>
<keyword evidence="4" id="KW-0808">Transferase</keyword>
<proteinExistence type="inferred from homology"/>
<dbReference type="PANTHER" id="PTHR46111:SF1">
    <property type="entry name" value="RIBOSOMAL RNA SMALL SUBUNIT METHYLTRANSFERASE I"/>
    <property type="match status" value="1"/>
</dbReference>
<keyword evidence="2" id="KW-0698">rRNA processing</keyword>
<feature type="domain" description="Tetrapyrrole methylase" evidence="6">
    <location>
        <begin position="3"/>
        <end position="203"/>
    </location>
</feature>
<sequence length="281" mass="30216">MSRLVLVATPIGNMSDVSPRAIAELTAAGLVCCEDTRRTGMMLKNLGIDAKLMRVDEHTEHASIPRVLDALNEGRDVCLVTDAGTPGISDPGERIVRAVSQTAHIVTAVPGPAAFVMALVISGLPTERFAFDGFLPRGGKERARSIADLVRERRTTVLYEAPHRLQRTLEDLYVSLGGERRIVVARELTKIHEEVWRGSIADAVTNFAGVEPKGEFVLVVEGAADEPAATDDDIDRLLLAELAAGVSVRDAAAVVAELTGAPKKTVYNRALELSKSDDERS</sequence>
<dbReference type="InterPro" id="IPR014777">
    <property type="entry name" value="4pyrrole_Mease_sub1"/>
</dbReference>
<dbReference type="GO" id="GO:0032259">
    <property type="term" value="P:methylation"/>
    <property type="evidence" value="ECO:0007669"/>
    <property type="project" value="UniProtKB-KW"/>
</dbReference>
<name>A0A6J6G4W9_9ZZZZ</name>
<dbReference type="GO" id="GO:0008168">
    <property type="term" value="F:methyltransferase activity"/>
    <property type="evidence" value="ECO:0007669"/>
    <property type="project" value="UniProtKB-KW"/>
</dbReference>
<evidence type="ECO:0000256" key="4">
    <source>
        <dbReference type="ARBA" id="ARBA00022679"/>
    </source>
</evidence>
<reference evidence="8" key="1">
    <citation type="submission" date="2020-05" db="EMBL/GenBank/DDBJ databases">
        <authorList>
            <person name="Chiriac C."/>
            <person name="Salcher M."/>
            <person name="Ghai R."/>
            <person name="Kavagutti S V."/>
        </authorList>
    </citation>
    <scope>NUCLEOTIDE SEQUENCE</scope>
</reference>
<evidence type="ECO:0000256" key="1">
    <source>
        <dbReference type="ARBA" id="ARBA00022490"/>
    </source>
</evidence>
<dbReference type="GO" id="GO:0006364">
    <property type="term" value="P:rRNA processing"/>
    <property type="evidence" value="ECO:0007669"/>
    <property type="project" value="UniProtKB-KW"/>
</dbReference>
<evidence type="ECO:0000259" key="6">
    <source>
        <dbReference type="Pfam" id="PF00590"/>
    </source>
</evidence>
<dbReference type="PIRSF" id="PIRSF005917">
    <property type="entry name" value="MTase_YraL"/>
    <property type="match status" value="1"/>
</dbReference>
<dbReference type="InterPro" id="IPR014776">
    <property type="entry name" value="4pyrrole_Mease_sub2"/>
</dbReference>
<dbReference type="FunFam" id="3.30.950.10:FF:000002">
    <property type="entry name" value="Ribosomal RNA small subunit methyltransferase I"/>
    <property type="match status" value="1"/>
</dbReference>